<dbReference type="EMBL" id="RBNJ01021895">
    <property type="protein sequence ID" value="RUS19036.1"/>
    <property type="molecule type" value="Genomic_DNA"/>
</dbReference>
<comment type="caution">
    <text evidence="2">The sequence shown here is derived from an EMBL/GenBank/DDBJ whole genome shotgun (WGS) entry which is preliminary data.</text>
</comment>
<feature type="non-terminal residue" evidence="2">
    <location>
        <position position="56"/>
    </location>
</feature>
<gene>
    <name evidence="2" type="ORF">BC938DRAFT_475829</name>
</gene>
<sequence>MRLNSSSRSPAGTLVRETSRKAAYRVSVVRKDGDASEGDTEEGGVSGEDLGCDVGM</sequence>
<accession>A0A433PNE8</accession>
<evidence type="ECO:0000313" key="3">
    <source>
        <dbReference type="Proteomes" id="UP000274822"/>
    </source>
</evidence>
<reference evidence="2 3" key="1">
    <citation type="journal article" date="2018" name="New Phytol.">
        <title>Phylogenomics of Endogonaceae and evolution of mycorrhizas within Mucoromycota.</title>
        <authorList>
            <person name="Chang Y."/>
            <person name="Desiro A."/>
            <person name="Na H."/>
            <person name="Sandor L."/>
            <person name="Lipzen A."/>
            <person name="Clum A."/>
            <person name="Barry K."/>
            <person name="Grigoriev I.V."/>
            <person name="Martin F.M."/>
            <person name="Stajich J.E."/>
            <person name="Smith M.E."/>
            <person name="Bonito G."/>
            <person name="Spatafora J.W."/>
        </authorList>
    </citation>
    <scope>NUCLEOTIDE SEQUENCE [LARGE SCALE GENOMIC DNA]</scope>
    <source>
        <strain evidence="2 3">AD002</strain>
    </source>
</reference>
<dbReference type="AlphaFoldDB" id="A0A433PNE8"/>
<evidence type="ECO:0000256" key="1">
    <source>
        <dbReference type="SAM" id="MobiDB-lite"/>
    </source>
</evidence>
<feature type="region of interest" description="Disordered" evidence="1">
    <location>
        <begin position="30"/>
        <end position="56"/>
    </location>
</feature>
<organism evidence="2 3">
    <name type="scientific">Jimgerdemannia flammicorona</name>
    <dbReference type="NCBI Taxonomy" id="994334"/>
    <lineage>
        <taxon>Eukaryota</taxon>
        <taxon>Fungi</taxon>
        <taxon>Fungi incertae sedis</taxon>
        <taxon>Mucoromycota</taxon>
        <taxon>Mucoromycotina</taxon>
        <taxon>Endogonomycetes</taxon>
        <taxon>Endogonales</taxon>
        <taxon>Endogonaceae</taxon>
        <taxon>Jimgerdemannia</taxon>
    </lineage>
</organism>
<protein>
    <submittedName>
        <fullName evidence="2">Uncharacterized protein</fullName>
    </submittedName>
</protein>
<proteinExistence type="predicted"/>
<dbReference type="Proteomes" id="UP000274822">
    <property type="component" value="Unassembled WGS sequence"/>
</dbReference>
<keyword evidence="3" id="KW-1185">Reference proteome</keyword>
<name>A0A433PNE8_9FUNG</name>
<evidence type="ECO:0000313" key="2">
    <source>
        <dbReference type="EMBL" id="RUS19036.1"/>
    </source>
</evidence>